<evidence type="ECO:0000256" key="2">
    <source>
        <dbReference type="ARBA" id="ARBA00008814"/>
    </source>
</evidence>
<feature type="domain" description="Fe/B12 periplasmic-binding" evidence="6">
    <location>
        <begin position="52"/>
        <end position="305"/>
    </location>
</feature>
<evidence type="ECO:0000256" key="3">
    <source>
        <dbReference type="ARBA" id="ARBA00022448"/>
    </source>
</evidence>
<evidence type="ECO:0000259" key="6">
    <source>
        <dbReference type="PROSITE" id="PS50983"/>
    </source>
</evidence>
<gene>
    <name evidence="7" type="ORF">JEOPIN946_00768</name>
</gene>
<comment type="similarity">
    <text evidence="2">Belongs to the bacterial solute-binding protein 8 family.</text>
</comment>
<dbReference type="RefSeq" id="WP_186077020.1">
    <property type="nucleotide sequence ID" value="NZ_CAJEWB010000007.1"/>
</dbReference>
<dbReference type="PANTHER" id="PTHR30532">
    <property type="entry name" value="IRON III DICITRATE-BINDING PERIPLASMIC PROTEIN"/>
    <property type="match status" value="1"/>
</dbReference>
<proteinExistence type="inferred from homology"/>
<dbReference type="PROSITE" id="PS50983">
    <property type="entry name" value="FE_B12_PBP"/>
    <property type="match status" value="1"/>
</dbReference>
<keyword evidence="3" id="KW-0813">Transport</keyword>
<comment type="subcellular location">
    <subcellularLocation>
        <location evidence="1">Cell envelope</location>
    </subcellularLocation>
</comment>
<keyword evidence="8" id="KW-1185">Reference proteome</keyword>
<dbReference type="Proteomes" id="UP000588186">
    <property type="component" value="Unassembled WGS sequence"/>
</dbReference>
<sequence length="305" mass="34897">MKKLIMMSMLTVTLGLSACSTYQEVSVNEEENKRTITVEQAGELEIPLDVERALLFRATDPLNAHLLGVEPAGINEILINNKYIQDNLSDVEFIKPGDIEKIETIDPDLIITYAPDDYSKDYVDIAPTIEMIYNSSFLSPYKKRVYLTHFYHLGVMLNKEEEAKEKIDDWFMKMSELKRELPFDAKEFDAVVLTEIDGGYQIVPKFGSFGTEAVYDVLEFNLNKEAKRLMENNATTIDSLDSLKDFETDYVFLSSNKDQTQLSEQVKNETGIDESHIIILNLDDYRTNDLISIEGQTKDIIEIIK</sequence>
<evidence type="ECO:0000256" key="5">
    <source>
        <dbReference type="SAM" id="SignalP"/>
    </source>
</evidence>
<evidence type="ECO:0000256" key="4">
    <source>
        <dbReference type="ARBA" id="ARBA00022729"/>
    </source>
</evidence>
<dbReference type="GO" id="GO:0030288">
    <property type="term" value="C:outer membrane-bounded periplasmic space"/>
    <property type="evidence" value="ECO:0007669"/>
    <property type="project" value="TreeGrafter"/>
</dbReference>
<dbReference type="GO" id="GO:1901678">
    <property type="term" value="P:iron coordination entity transport"/>
    <property type="evidence" value="ECO:0007669"/>
    <property type="project" value="UniProtKB-ARBA"/>
</dbReference>
<protein>
    <submittedName>
        <fullName evidence="7">Periplasmic binding protein</fullName>
    </submittedName>
</protein>
<reference evidence="7 8" key="1">
    <citation type="submission" date="2020-07" db="EMBL/GenBank/DDBJ databases">
        <authorList>
            <person name="Criscuolo A."/>
        </authorList>
    </citation>
    <scope>NUCLEOTIDE SEQUENCE [LARGE SCALE GENOMIC DNA]</scope>
    <source>
        <strain evidence="7">CIP107946</strain>
    </source>
</reference>
<dbReference type="PROSITE" id="PS51257">
    <property type="entry name" value="PROKAR_LIPOPROTEIN"/>
    <property type="match status" value="1"/>
</dbReference>
<dbReference type="InterPro" id="IPR002491">
    <property type="entry name" value="ABC_transptr_periplasmic_BD"/>
</dbReference>
<dbReference type="Pfam" id="PF01497">
    <property type="entry name" value="Peripla_BP_2"/>
    <property type="match status" value="1"/>
</dbReference>
<dbReference type="InterPro" id="IPR051313">
    <property type="entry name" value="Bact_iron-sidero_bind"/>
</dbReference>
<dbReference type="AlphaFoldDB" id="A0A6V7R9V1"/>
<dbReference type="EMBL" id="CAJEWB010000007">
    <property type="protein sequence ID" value="CAD2073923.1"/>
    <property type="molecule type" value="Genomic_DNA"/>
</dbReference>
<dbReference type="Gene3D" id="3.40.50.1980">
    <property type="entry name" value="Nitrogenase molybdenum iron protein domain"/>
    <property type="match status" value="2"/>
</dbReference>
<dbReference type="PANTHER" id="PTHR30532:SF29">
    <property type="entry name" value="FE(3+) DICITRATE-BINDING PERIPLASMIC PROTEIN"/>
    <property type="match status" value="1"/>
</dbReference>
<keyword evidence="4 5" id="KW-0732">Signal</keyword>
<accession>A0A6V7R9V1</accession>
<evidence type="ECO:0000256" key="1">
    <source>
        <dbReference type="ARBA" id="ARBA00004196"/>
    </source>
</evidence>
<organism evidence="7 8">
    <name type="scientific">Phocicoccus pinnipedialis</name>
    <dbReference type="NCBI Taxonomy" id="110845"/>
    <lineage>
        <taxon>Bacteria</taxon>
        <taxon>Bacillati</taxon>
        <taxon>Bacillota</taxon>
        <taxon>Bacilli</taxon>
        <taxon>Bacillales</taxon>
        <taxon>Salinicoccaceae</taxon>
        <taxon>Phocicoccus</taxon>
    </lineage>
</organism>
<comment type="caution">
    <text evidence="7">The sequence shown here is derived from an EMBL/GenBank/DDBJ whole genome shotgun (WGS) entry which is preliminary data.</text>
</comment>
<name>A0A6V7R9V1_9BACL</name>
<evidence type="ECO:0000313" key="8">
    <source>
        <dbReference type="Proteomes" id="UP000588186"/>
    </source>
</evidence>
<evidence type="ECO:0000313" key="7">
    <source>
        <dbReference type="EMBL" id="CAD2073923.1"/>
    </source>
</evidence>
<dbReference type="SUPFAM" id="SSF53807">
    <property type="entry name" value="Helical backbone' metal receptor"/>
    <property type="match status" value="1"/>
</dbReference>
<feature type="chain" id="PRO_5039409633" evidence="5">
    <location>
        <begin position="19"/>
        <end position="305"/>
    </location>
</feature>
<feature type="signal peptide" evidence="5">
    <location>
        <begin position="1"/>
        <end position="18"/>
    </location>
</feature>